<proteinExistence type="predicted"/>
<dbReference type="PANTHER" id="PTHR31781:SF1">
    <property type="entry name" value="PROTEIN UNC-80 HOMOLOG"/>
    <property type="match status" value="1"/>
</dbReference>
<dbReference type="AlphaFoldDB" id="A0A1S8X4N6"/>
<evidence type="ECO:0000313" key="2">
    <source>
        <dbReference type="EMBL" id="OON21684.1"/>
    </source>
</evidence>
<feature type="domain" description="Protein UNC80 C-terminal" evidence="1">
    <location>
        <begin position="18"/>
        <end position="109"/>
    </location>
</feature>
<dbReference type="Proteomes" id="UP000243686">
    <property type="component" value="Unassembled WGS sequence"/>
</dbReference>
<dbReference type="GO" id="GO:0034703">
    <property type="term" value="C:cation channel complex"/>
    <property type="evidence" value="ECO:0007669"/>
    <property type="project" value="TreeGrafter"/>
</dbReference>
<dbReference type="GO" id="GO:0030424">
    <property type="term" value="C:axon"/>
    <property type="evidence" value="ECO:0007669"/>
    <property type="project" value="TreeGrafter"/>
</dbReference>
<accession>A0A1S8X4N6</accession>
<dbReference type="GO" id="GO:0005261">
    <property type="term" value="F:monoatomic cation channel activity"/>
    <property type="evidence" value="ECO:0007669"/>
    <property type="project" value="TreeGrafter"/>
</dbReference>
<dbReference type="GO" id="GO:0055080">
    <property type="term" value="P:monoatomic cation homeostasis"/>
    <property type="evidence" value="ECO:0007669"/>
    <property type="project" value="TreeGrafter"/>
</dbReference>
<dbReference type="PANTHER" id="PTHR31781">
    <property type="entry name" value="UNC80"/>
    <property type="match status" value="1"/>
</dbReference>
<evidence type="ECO:0000259" key="1">
    <source>
        <dbReference type="Pfam" id="PF20262"/>
    </source>
</evidence>
<sequence length="112" mass="12935">MACSSNLTLVKFSLMTEISTIAEYCIFQCLVEDTNLFLRFIFERLTRTTHKGELIFALRKMIQRLPELPKQSAHVIFNNLVGYIMFHVRTPNFNAPEAIASALSVLHLIMWD</sequence>
<organism evidence="2 3">
    <name type="scientific">Opisthorchis viverrini</name>
    <name type="common">Southeast Asian liver fluke</name>
    <dbReference type="NCBI Taxonomy" id="6198"/>
    <lineage>
        <taxon>Eukaryota</taxon>
        <taxon>Metazoa</taxon>
        <taxon>Spiralia</taxon>
        <taxon>Lophotrochozoa</taxon>
        <taxon>Platyhelminthes</taxon>
        <taxon>Trematoda</taxon>
        <taxon>Digenea</taxon>
        <taxon>Opisthorchiida</taxon>
        <taxon>Opisthorchiata</taxon>
        <taxon>Opisthorchiidae</taxon>
        <taxon>Opisthorchis</taxon>
    </lineage>
</organism>
<dbReference type="InterPro" id="IPR046460">
    <property type="entry name" value="UNC80_C"/>
</dbReference>
<reference evidence="2 3" key="1">
    <citation type="submission" date="2015-03" db="EMBL/GenBank/DDBJ databases">
        <title>Draft genome of the nematode, Opisthorchis viverrini.</title>
        <authorList>
            <person name="Mitreva M."/>
        </authorList>
    </citation>
    <scope>NUCLEOTIDE SEQUENCE [LARGE SCALE GENOMIC DNA]</scope>
    <source>
        <strain evidence="2">Khon Kaen</strain>
    </source>
</reference>
<keyword evidence="3" id="KW-1185">Reference proteome</keyword>
<name>A0A1S8X4N6_OPIVI</name>
<evidence type="ECO:0000313" key="3">
    <source>
        <dbReference type="Proteomes" id="UP000243686"/>
    </source>
</evidence>
<protein>
    <recommendedName>
        <fullName evidence="1">Protein UNC80 C-terminal domain-containing protein</fullName>
    </recommendedName>
</protein>
<dbReference type="Pfam" id="PF20262">
    <property type="entry name" value="UNC80_C"/>
    <property type="match status" value="1"/>
</dbReference>
<gene>
    <name evidence="2" type="ORF">X801_02419</name>
</gene>
<dbReference type="EMBL" id="KV892030">
    <property type="protein sequence ID" value="OON21684.1"/>
    <property type="molecule type" value="Genomic_DNA"/>
</dbReference>